<keyword evidence="2" id="KW-1185">Reference proteome</keyword>
<dbReference type="Gene3D" id="3.30.300.20">
    <property type="match status" value="1"/>
</dbReference>
<reference evidence="2" key="1">
    <citation type="submission" date="2016-10" db="EMBL/GenBank/DDBJ databases">
        <authorList>
            <person name="Varghese N."/>
        </authorList>
    </citation>
    <scope>NUCLEOTIDE SEQUENCE [LARGE SCALE GENOMIC DNA]</scope>
    <source>
        <strain evidence="2">DSM 24868</strain>
    </source>
</reference>
<dbReference type="InterPro" id="IPR036102">
    <property type="entry name" value="OsmC/Ohrsf"/>
</dbReference>
<evidence type="ECO:0000313" key="1">
    <source>
        <dbReference type="EMBL" id="SEJ66111.1"/>
    </source>
</evidence>
<dbReference type="InterPro" id="IPR003718">
    <property type="entry name" value="OsmC/Ohr_fam"/>
</dbReference>
<dbReference type="Proteomes" id="UP000183315">
    <property type="component" value="Unassembled WGS sequence"/>
</dbReference>
<dbReference type="PANTHER" id="PTHR34352">
    <property type="entry name" value="PROTEIN YHFA"/>
    <property type="match status" value="1"/>
</dbReference>
<dbReference type="EMBL" id="FNZI01000007">
    <property type="protein sequence ID" value="SEJ66111.1"/>
    <property type="molecule type" value="Genomic_DNA"/>
</dbReference>
<dbReference type="PANTHER" id="PTHR34352:SF1">
    <property type="entry name" value="PROTEIN YHFA"/>
    <property type="match status" value="1"/>
</dbReference>
<protein>
    <submittedName>
        <fullName evidence="1">Uncharacterized OsmC-related protein</fullName>
    </submittedName>
</protein>
<dbReference type="RefSeq" id="WP_042215515.1">
    <property type="nucleotide sequence ID" value="NZ_BBLU01000011.1"/>
</dbReference>
<dbReference type="InterPro" id="IPR015946">
    <property type="entry name" value="KH_dom-like_a/b"/>
</dbReference>
<name>A0A1H7AKE6_9MICO</name>
<dbReference type="OrthoDB" id="4864805at2"/>
<dbReference type="AlphaFoldDB" id="A0A1H7AKE6"/>
<gene>
    <name evidence="1" type="ORF">SAMN05421637_2584</name>
</gene>
<dbReference type="SUPFAM" id="SSF82784">
    <property type="entry name" value="OsmC-like"/>
    <property type="match status" value="1"/>
</dbReference>
<dbReference type="Pfam" id="PF02566">
    <property type="entry name" value="OsmC"/>
    <property type="match status" value="1"/>
</dbReference>
<sequence length="145" mass="15447">MTRSSSPRTVQLSRESEGVYIATNAKGDTLRFGRGEGLLSPVELMLAAIAGCSSIDVDVMTSRRSEPERFDVTASAEYVTEDGANILEDIRVLFDLAFPEGAEGDAARKRIGAALRSSHEKSCTVSRTVEAGVPVALEQAPDSQA</sequence>
<accession>A0A1H7AKE6</accession>
<evidence type="ECO:0000313" key="2">
    <source>
        <dbReference type="Proteomes" id="UP000183315"/>
    </source>
</evidence>
<dbReference type="eggNOG" id="COG1765">
    <property type="taxonomic scope" value="Bacteria"/>
</dbReference>
<organism evidence="1 2">
    <name type="scientific">Demequina mangrovi</name>
    <dbReference type="NCBI Taxonomy" id="1043493"/>
    <lineage>
        <taxon>Bacteria</taxon>
        <taxon>Bacillati</taxon>
        <taxon>Actinomycetota</taxon>
        <taxon>Actinomycetes</taxon>
        <taxon>Micrococcales</taxon>
        <taxon>Demequinaceae</taxon>
        <taxon>Demequina</taxon>
    </lineage>
</organism>
<dbReference type="STRING" id="1043493.SAMN05421637_2584"/>
<proteinExistence type="predicted"/>